<reference evidence="1" key="1">
    <citation type="journal article" date="2017" name="Genome Announc.">
        <title>Twelve Complete Reference Genomes of Clinical Isolates in the Capnocytophaga Genus.</title>
        <authorList>
            <person name="Villarma A."/>
            <person name="Gulvik C.A."/>
            <person name="Rowe L.A."/>
            <person name="Sheth M."/>
            <person name="Juieng P."/>
            <person name="Nicholson A.C."/>
            <person name="Loparev V.N."/>
            <person name="McQuiston J.R."/>
        </authorList>
    </citation>
    <scope>NUCLEOTIDE SEQUENCE</scope>
    <source>
        <strain evidence="1">KC1668</strain>
    </source>
</reference>
<dbReference type="Proteomes" id="UP000217301">
    <property type="component" value="Chromosome"/>
</dbReference>
<accession>A0AAX2IA14</accession>
<dbReference type="Proteomes" id="UP000249902">
    <property type="component" value="Unassembled WGS sequence"/>
</dbReference>
<dbReference type="EMBL" id="CP022385">
    <property type="protein sequence ID" value="ATA83860.1"/>
    <property type="molecule type" value="Genomic_DNA"/>
</dbReference>
<evidence type="ECO:0000313" key="2">
    <source>
        <dbReference type="EMBL" id="SQA75195.1"/>
    </source>
</evidence>
<proteinExistence type="predicted"/>
<name>A0AAX2IA14_CAPSP</name>
<protein>
    <submittedName>
        <fullName evidence="2">Uncharacterized protein</fullName>
    </submittedName>
</protein>
<organism evidence="2 4">
    <name type="scientific">Capnocytophaga sputigena</name>
    <dbReference type="NCBI Taxonomy" id="1019"/>
    <lineage>
        <taxon>Bacteria</taxon>
        <taxon>Pseudomonadati</taxon>
        <taxon>Bacteroidota</taxon>
        <taxon>Flavobacteriia</taxon>
        <taxon>Flavobacteriales</taxon>
        <taxon>Flavobacteriaceae</taxon>
        <taxon>Capnocytophaga</taxon>
    </lineage>
</organism>
<evidence type="ECO:0000313" key="4">
    <source>
        <dbReference type="Proteomes" id="UP000249902"/>
    </source>
</evidence>
<gene>
    <name evidence="1" type="ORF">CGC55_04750</name>
    <name evidence="2" type="ORF">NCTC11653_01092</name>
</gene>
<dbReference type="AlphaFoldDB" id="A0AAX2IA14"/>
<reference evidence="2 4" key="3">
    <citation type="submission" date="2018-06" db="EMBL/GenBank/DDBJ databases">
        <authorList>
            <consortium name="Pathogen Informatics"/>
            <person name="Doyle S."/>
        </authorList>
    </citation>
    <scope>NUCLEOTIDE SEQUENCE [LARGE SCALE GENOMIC DNA]</scope>
    <source>
        <strain evidence="2 4">NCTC11653</strain>
    </source>
</reference>
<dbReference type="RefSeq" id="WP_002677458.1">
    <property type="nucleotide sequence ID" value="NZ_CP022385.1"/>
</dbReference>
<evidence type="ECO:0000313" key="1">
    <source>
        <dbReference type="EMBL" id="ATA83860.1"/>
    </source>
</evidence>
<keyword evidence="3" id="KW-1185">Reference proteome</keyword>
<reference evidence="3" key="2">
    <citation type="submission" date="2017-06" db="EMBL/GenBank/DDBJ databases">
        <title>Capnocytophaga spp. assemblies.</title>
        <authorList>
            <person name="Gulvik C.A."/>
        </authorList>
    </citation>
    <scope>NUCLEOTIDE SEQUENCE [LARGE SCALE GENOMIC DNA]</scope>
    <source>
        <strain evidence="3">KC1668</strain>
    </source>
</reference>
<dbReference type="EMBL" id="UAVP01000007">
    <property type="protein sequence ID" value="SQA75195.1"/>
    <property type="molecule type" value="Genomic_DNA"/>
</dbReference>
<evidence type="ECO:0000313" key="3">
    <source>
        <dbReference type="Proteomes" id="UP000217301"/>
    </source>
</evidence>
<dbReference type="KEGG" id="cspu:CGC55_04750"/>
<sequence>MKTIYSILIISFFIGYTSAQERDSIVGGWEYPQNFYELYRLNAKGEKLTTHSNVFTILKKPQSSYMGTYQKGQPYEGFFIQKGKMPLNFRVDEYEKGKKIKEYCFAPLGKENNNYPIKLDEIAKVENGQAVTDGTVFKERKIDKVTYLTITNYKNGSPHKCLFVMYHDIINAWLFSLEKDFITVAYEDKEDLMNLKIYKKDDELVGDLLSGGRTFHTRKHSITVEKGTPNASIYYYLDDKQQLKEYFFLIKRYDNEETIASDIFITSLYTLLPITYKHSITEAFSDLVKGLNNAFETEAISSKERLNFLSYLLNKSEEEFTKLLKNEQVIGFLINEDGKLYGTKITPLPDKTYQIDCYNGNNKKKSTIKIKKLDAEIMQNIYLKM</sequence>